<dbReference type="GO" id="GO:0004553">
    <property type="term" value="F:hydrolase activity, hydrolyzing O-glycosyl compounds"/>
    <property type="evidence" value="ECO:0007669"/>
    <property type="project" value="TreeGrafter"/>
</dbReference>
<protein>
    <submittedName>
        <fullName evidence="5">Glycosyl hydrolases family 39</fullName>
    </submittedName>
</protein>
<evidence type="ECO:0000313" key="6">
    <source>
        <dbReference type="Proteomes" id="UP000199656"/>
    </source>
</evidence>
<dbReference type="PANTHER" id="PTHR12631">
    <property type="entry name" value="ALPHA-L-IDURONIDASE"/>
    <property type="match status" value="1"/>
</dbReference>
<evidence type="ECO:0000313" key="5">
    <source>
        <dbReference type="EMBL" id="SEA87851.1"/>
    </source>
</evidence>
<dbReference type="PANTHER" id="PTHR12631:SF10">
    <property type="entry name" value="BETA-XYLOSIDASE-LIKE PROTEIN-RELATED"/>
    <property type="match status" value="1"/>
</dbReference>
<dbReference type="Gene3D" id="3.20.20.80">
    <property type="entry name" value="Glycosidases"/>
    <property type="match status" value="1"/>
</dbReference>
<dbReference type="AlphaFoldDB" id="A0A1H4ES45"/>
<sequence length="252" mass="28413">MSVSGEVLQSRSEIQAAGMPELELHYTEWSASYTPADPIHDSYHEAAYVLQKLKQVGHAANSMSYWVFTDIFEEPGPRFTPFHGGFGMLTIQGINKPVFYAYQFMNRLGSTELTNKDSSSWVCRDSSGNVQALVWDFTNTHPGDSVHNQKYYIRDLPSKSKGKLRLNIKELPAGAYSVELYKVGYGCNDAYTTYLAMGRPAQLNRTAVEQIKKQNDGAAIYRKIVTINKNESFAETIDMRENDVCLVNIVRL</sequence>
<dbReference type="SUPFAM" id="SSF51011">
    <property type="entry name" value="Glycosyl hydrolase domain"/>
    <property type="match status" value="1"/>
</dbReference>
<evidence type="ECO:0000256" key="2">
    <source>
        <dbReference type="ARBA" id="ARBA00022801"/>
    </source>
</evidence>
<name>A0A1H4ES45_9BACT</name>
<dbReference type="Proteomes" id="UP000199656">
    <property type="component" value="Unassembled WGS sequence"/>
</dbReference>
<keyword evidence="2 5" id="KW-0378">Hydrolase</keyword>
<evidence type="ECO:0000259" key="4">
    <source>
        <dbReference type="Pfam" id="PF01229"/>
    </source>
</evidence>
<organism evidence="5 6">
    <name type="scientific">Chitinophaga terrae</name>
    <name type="common">ex Kim and Jung 2007</name>
    <dbReference type="NCBI Taxonomy" id="408074"/>
    <lineage>
        <taxon>Bacteria</taxon>
        <taxon>Pseudomonadati</taxon>
        <taxon>Bacteroidota</taxon>
        <taxon>Chitinophagia</taxon>
        <taxon>Chitinophagales</taxon>
        <taxon>Chitinophagaceae</taxon>
        <taxon>Chitinophaga</taxon>
    </lineage>
</organism>
<dbReference type="Gene3D" id="2.60.40.1500">
    <property type="entry name" value="Glycosyl hydrolase domain, family 39"/>
    <property type="match status" value="1"/>
</dbReference>
<comment type="similarity">
    <text evidence="1">Belongs to the glycosyl hydrolase 39 family.</text>
</comment>
<dbReference type="SUPFAM" id="SSF51445">
    <property type="entry name" value="(Trans)glycosidases"/>
    <property type="match status" value="1"/>
</dbReference>
<gene>
    <name evidence="5" type="ORF">SAMN05660909_03907</name>
</gene>
<feature type="domain" description="Glycosyl hydrolases family 39 N-terminal catalytic" evidence="4">
    <location>
        <begin position="19"/>
        <end position="216"/>
    </location>
</feature>
<keyword evidence="6" id="KW-1185">Reference proteome</keyword>
<keyword evidence="3" id="KW-0326">Glycosidase</keyword>
<proteinExistence type="inferred from homology"/>
<dbReference type="STRING" id="408074.SAMN05660909_03907"/>
<dbReference type="Pfam" id="PF01229">
    <property type="entry name" value="Glyco_hydro_39"/>
    <property type="match status" value="1"/>
</dbReference>
<dbReference type="InterPro" id="IPR051923">
    <property type="entry name" value="Glycosyl_Hydrolase_39"/>
</dbReference>
<accession>A0A1H4ES45</accession>
<dbReference type="InterPro" id="IPR049166">
    <property type="entry name" value="GH39_cat"/>
</dbReference>
<dbReference type="EMBL" id="FNRL01000020">
    <property type="protein sequence ID" value="SEA87851.1"/>
    <property type="molecule type" value="Genomic_DNA"/>
</dbReference>
<dbReference type="InterPro" id="IPR017853">
    <property type="entry name" value="GH"/>
</dbReference>
<evidence type="ECO:0000256" key="3">
    <source>
        <dbReference type="ARBA" id="ARBA00023295"/>
    </source>
</evidence>
<evidence type="ECO:0000256" key="1">
    <source>
        <dbReference type="ARBA" id="ARBA00008875"/>
    </source>
</evidence>
<reference evidence="6" key="1">
    <citation type="submission" date="2016-10" db="EMBL/GenBank/DDBJ databases">
        <authorList>
            <person name="Varghese N."/>
            <person name="Submissions S."/>
        </authorList>
    </citation>
    <scope>NUCLEOTIDE SEQUENCE [LARGE SCALE GENOMIC DNA]</scope>
    <source>
        <strain evidence="6">DSM 23920</strain>
    </source>
</reference>